<proteinExistence type="predicted"/>
<gene>
    <name evidence="1" type="ORF">PoB_005317400</name>
</gene>
<evidence type="ECO:0000313" key="1">
    <source>
        <dbReference type="EMBL" id="GFO26669.1"/>
    </source>
</evidence>
<organism evidence="1 2">
    <name type="scientific">Plakobranchus ocellatus</name>
    <dbReference type="NCBI Taxonomy" id="259542"/>
    <lineage>
        <taxon>Eukaryota</taxon>
        <taxon>Metazoa</taxon>
        <taxon>Spiralia</taxon>
        <taxon>Lophotrochozoa</taxon>
        <taxon>Mollusca</taxon>
        <taxon>Gastropoda</taxon>
        <taxon>Heterobranchia</taxon>
        <taxon>Euthyneura</taxon>
        <taxon>Panpulmonata</taxon>
        <taxon>Sacoglossa</taxon>
        <taxon>Placobranchoidea</taxon>
        <taxon>Plakobranchidae</taxon>
        <taxon>Plakobranchus</taxon>
    </lineage>
</organism>
<dbReference type="EMBL" id="BLXT01005852">
    <property type="protein sequence ID" value="GFO26669.1"/>
    <property type="molecule type" value="Genomic_DNA"/>
</dbReference>
<dbReference type="AlphaFoldDB" id="A0AAV4C7I8"/>
<dbReference type="Proteomes" id="UP000735302">
    <property type="component" value="Unassembled WGS sequence"/>
</dbReference>
<evidence type="ECO:0000313" key="2">
    <source>
        <dbReference type="Proteomes" id="UP000735302"/>
    </source>
</evidence>
<accession>A0AAV4C7I8</accession>
<name>A0AAV4C7I8_9GAST</name>
<keyword evidence="2" id="KW-1185">Reference proteome</keyword>
<protein>
    <submittedName>
        <fullName evidence="1">Glutamine-rich protein 2-like isoform x2</fullName>
    </submittedName>
</protein>
<sequence length="149" mass="16673">MEGFGINFTLGVSWNPTVAARDVTITNPHASLSQKLSTLPGLFALQIDTFSKTLRRVTRSYTNPQRVGPRYTELHRPTADCAEIHRAAPTLCELRRVTPSCTDLQQIAPRYTELHRPTADCAEIHRAAPTLCELRRDTPSYTDAQRVSP</sequence>
<reference evidence="1 2" key="1">
    <citation type="journal article" date="2021" name="Elife">
        <title>Chloroplast acquisition without the gene transfer in kleptoplastic sea slugs, Plakobranchus ocellatus.</title>
        <authorList>
            <person name="Maeda T."/>
            <person name="Takahashi S."/>
            <person name="Yoshida T."/>
            <person name="Shimamura S."/>
            <person name="Takaki Y."/>
            <person name="Nagai Y."/>
            <person name="Toyoda A."/>
            <person name="Suzuki Y."/>
            <person name="Arimoto A."/>
            <person name="Ishii H."/>
            <person name="Satoh N."/>
            <person name="Nishiyama T."/>
            <person name="Hasebe M."/>
            <person name="Maruyama T."/>
            <person name="Minagawa J."/>
            <person name="Obokata J."/>
            <person name="Shigenobu S."/>
        </authorList>
    </citation>
    <scope>NUCLEOTIDE SEQUENCE [LARGE SCALE GENOMIC DNA]</scope>
</reference>
<comment type="caution">
    <text evidence="1">The sequence shown here is derived from an EMBL/GenBank/DDBJ whole genome shotgun (WGS) entry which is preliminary data.</text>
</comment>